<evidence type="ECO:0000256" key="1">
    <source>
        <dbReference type="SAM" id="Phobius"/>
    </source>
</evidence>
<dbReference type="InterPro" id="IPR052521">
    <property type="entry name" value="Cell_div_SPOR-domain"/>
</dbReference>
<keyword evidence="1" id="KW-0472">Membrane</keyword>
<reference evidence="3 4" key="1">
    <citation type="journal article" date="2010" name="J. Bacteriol.">
        <title>Genome sequence of the oligotrophic marine Gammaproteobacterium HTCC2143, isolated from the Oregon Coast.</title>
        <authorList>
            <person name="Oh H.M."/>
            <person name="Kang I."/>
            <person name="Ferriera S."/>
            <person name="Giovannoni S.J."/>
            <person name="Cho J.C."/>
        </authorList>
    </citation>
    <scope>NUCLEOTIDE SEQUENCE [LARGE SCALE GENOMIC DNA]</scope>
    <source>
        <strain evidence="3 4">HTCC2143</strain>
    </source>
</reference>
<dbReference type="GO" id="GO:0042834">
    <property type="term" value="F:peptidoglycan binding"/>
    <property type="evidence" value="ECO:0007669"/>
    <property type="project" value="InterPro"/>
</dbReference>
<dbReference type="STRING" id="247633.GP2143_12576"/>
<organism evidence="3 4">
    <name type="scientific">marine gamma proteobacterium HTCC2143</name>
    <dbReference type="NCBI Taxonomy" id="247633"/>
    <lineage>
        <taxon>Bacteria</taxon>
        <taxon>Pseudomonadati</taxon>
        <taxon>Pseudomonadota</taxon>
        <taxon>Gammaproteobacteria</taxon>
        <taxon>Cellvibrionales</taxon>
        <taxon>Spongiibacteraceae</taxon>
        <taxon>BD1-7 clade</taxon>
    </lineage>
</organism>
<accession>A0Y7I5</accession>
<evidence type="ECO:0000259" key="2">
    <source>
        <dbReference type="PROSITE" id="PS51724"/>
    </source>
</evidence>
<protein>
    <recommendedName>
        <fullName evidence="2">SPOR domain-containing protein</fullName>
    </recommendedName>
</protein>
<dbReference type="Pfam" id="PF05036">
    <property type="entry name" value="SPOR"/>
    <property type="match status" value="1"/>
</dbReference>
<dbReference type="PANTHER" id="PTHR38687:SF1">
    <property type="entry name" value="CELL DIVISION PROTEIN DEDD"/>
    <property type="match status" value="1"/>
</dbReference>
<dbReference type="GO" id="GO:0030428">
    <property type="term" value="C:cell septum"/>
    <property type="evidence" value="ECO:0007669"/>
    <property type="project" value="TreeGrafter"/>
</dbReference>
<keyword evidence="1" id="KW-0812">Transmembrane</keyword>
<keyword evidence="4" id="KW-1185">Reference proteome</keyword>
<dbReference type="InterPro" id="IPR036680">
    <property type="entry name" value="SPOR-like_sf"/>
</dbReference>
<dbReference type="SUPFAM" id="SSF110997">
    <property type="entry name" value="Sporulation related repeat"/>
    <property type="match status" value="1"/>
</dbReference>
<evidence type="ECO:0000313" key="4">
    <source>
        <dbReference type="Proteomes" id="UP000004931"/>
    </source>
</evidence>
<dbReference type="eggNOG" id="COG3087">
    <property type="taxonomic scope" value="Bacteria"/>
</dbReference>
<gene>
    <name evidence="3" type="ORF">GP2143_12576</name>
</gene>
<proteinExistence type="predicted"/>
<dbReference type="GO" id="GO:0032153">
    <property type="term" value="C:cell division site"/>
    <property type="evidence" value="ECO:0007669"/>
    <property type="project" value="TreeGrafter"/>
</dbReference>
<name>A0Y7I5_9GAMM</name>
<comment type="caution">
    <text evidence="3">The sequence shown here is derived from an EMBL/GenBank/DDBJ whole genome shotgun (WGS) entry which is preliminary data.</text>
</comment>
<feature type="domain" description="SPOR" evidence="2">
    <location>
        <begin position="114"/>
        <end position="194"/>
    </location>
</feature>
<dbReference type="Gene3D" id="3.30.70.1070">
    <property type="entry name" value="Sporulation related repeat"/>
    <property type="match status" value="1"/>
</dbReference>
<dbReference type="Proteomes" id="UP000004931">
    <property type="component" value="Unassembled WGS sequence"/>
</dbReference>
<dbReference type="AlphaFoldDB" id="A0Y7I5"/>
<keyword evidence="1" id="KW-1133">Transmembrane helix</keyword>
<evidence type="ECO:0000313" key="3">
    <source>
        <dbReference type="EMBL" id="EAW32089.1"/>
    </source>
</evidence>
<feature type="transmembrane region" description="Helical" evidence="1">
    <location>
        <begin position="35"/>
        <end position="58"/>
    </location>
</feature>
<dbReference type="InterPro" id="IPR007730">
    <property type="entry name" value="SPOR-like_dom"/>
</dbReference>
<dbReference type="EMBL" id="AAVT01000001">
    <property type="protein sequence ID" value="EAW32089.1"/>
    <property type="molecule type" value="Genomic_DNA"/>
</dbReference>
<sequence length="197" mass="22124">MSQDNTGKLKTIMTHDFAKKPKATKRKKTAAKKQIPGWVWLFIGIVAGIFVSFLGYLANITPEPAREKMAEKLNIIKEDVKKTTATKFDFYTLLPEREVIVPIEQEEVDNRAQPQQATIYILQAGSFRSSSDADRLRAQLILMGLDAKVEEVSVANGDLWHRVQVGPFDNRSRLSKARGILLDNGIDTLLLKRKADG</sequence>
<dbReference type="PANTHER" id="PTHR38687">
    <property type="entry name" value="CELL DIVISION PROTEIN DEDD-RELATED"/>
    <property type="match status" value="1"/>
</dbReference>
<dbReference type="PROSITE" id="PS51724">
    <property type="entry name" value="SPOR"/>
    <property type="match status" value="1"/>
</dbReference>
<dbReference type="GO" id="GO:0032506">
    <property type="term" value="P:cytokinetic process"/>
    <property type="evidence" value="ECO:0007669"/>
    <property type="project" value="TreeGrafter"/>
</dbReference>